<evidence type="ECO:0000256" key="4">
    <source>
        <dbReference type="ARBA" id="ARBA00023186"/>
    </source>
</evidence>
<dbReference type="HAMAP" id="MF_01151">
    <property type="entry name" value="GrpE"/>
    <property type="match status" value="1"/>
</dbReference>
<comment type="caution">
    <text evidence="6">The sequence shown here is derived from an EMBL/GenBank/DDBJ whole genome shotgun (WGS) entry which is preliminary data.</text>
</comment>
<dbReference type="InterPro" id="IPR000740">
    <property type="entry name" value="GrpE"/>
</dbReference>
<evidence type="ECO:0000313" key="6">
    <source>
        <dbReference type="EMBL" id="CAG8641206.1"/>
    </source>
</evidence>
<accession>A0A9N9DN29</accession>
<dbReference type="InterPro" id="IPR013805">
    <property type="entry name" value="GrpE_CC"/>
</dbReference>
<dbReference type="Gene3D" id="3.90.20.20">
    <property type="match status" value="1"/>
</dbReference>
<dbReference type="Pfam" id="PF01025">
    <property type="entry name" value="GrpE"/>
    <property type="match status" value="1"/>
</dbReference>
<dbReference type="GO" id="GO:0051087">
    <property type="term" value="F:protein-folding chaperone binding"/>
    <property type="evidence" value="ECO:0007669"/>
    <property type="project" value="InterPro"/>
</dbReference>
<dbReference type="AlphaFoldDB" id="A0A9N9DN29"/>
<dbReference type="GO" id="GO:0051082">
    <property type="term" value="F:unfolded protein binding"/>
    <property type="evidence" value="ECO:0007669"/>
    <property type="project" value="TreeGrafter"/>
</dbReference>
<dbReference type="GO" id="GO:0030150">
    <property type="term" value="P:protein import into mitochondrial matrix"/>
    <property type="evidence" value="ECO:0007669"/>
    <property type="project" value="TreeGrafter"/>
</dbReference>
<evidence type="ECO:0000256" key="5">
    <source>
        <dbReference type="RuleBase" id="RU004478"/>
    </source>
</evidence>
<evidence type="ECO:0000256" key="2">
    <source>
        <dbReference type="ARBA" id="ARBA00009054"/>
    </source>
</evidence>
<dbReference type="SUPFAM" id="SSF51064">
    <property type="entry name" value="Head domain of nucleotide exchange factor GrpE"/>
    <property type="match status" value="1"/>
</dbReference>
<protein>
    <recommendedName>
        <fullName evidence="3">GrpE protein homolog, mitochondrial</fullName>
    </recommendedName>
</protein>
<comment type="similarity">
    <text evidence="2 5">Belongs to the GrpE family.</text>
</comment>
<comment type="subcellular location">
    <subcellularLocation>
        <location evidence="1">Mitochondrion matrix</location>
    </subcellularLocation>
</comment>
<dbReference type="Proteomes" id="UP000789508">
    <property type="component" value="Unassembled WGS sequence"/>
</dbReference>
<evidence type="ECO:0000313" key="7">
    <source>
        <dbReference type="Proteomes" id="UP000789508"/>
    </source>
</evidence>
<dbReference type="PANTHER" id="PTHR21237:SF23">
    <property type="entry name" value="GRPE PROTEIN HOMOLOG, MITOCHONDRIAL"/>
    <property type="match status" value="1"/>
</dbReference>
<dbReference type="SUPFAM" id="SSF58014">
    <property type="entry name" value="Coiled-coil domain of nucleotide exchange factor GrpE"/>
    <property type="match status" value="1"/>
</dbReference>
<gene>
    <name evidence="6" type="ORF">ALEPTO_LOCUS9718</name>
</gene>
<dbReference type="PANTHER" id="PTHR21237">
    <property type="entry name" value="GRPE PROTEIN"/>
    <property type="match status" value="1"/>
</dbReference>
<dbReference type="PRINTS" id="PR00773">
    <property type="entry name" value="GRPEPROTEIN"/>
</dbReference>
<dbReference type="GO" id="GO:0042803">
    <property type="term" value="F:protein homodimerization activity"/>
    <property type="evidence" value="ECO:0007669"/>
    <property type="project" value="InterPro"/>
</dbReference>
<dbReference type="EMBL" id="CAJVPS010008165">
    <property type="protein sequence ID" value="CAG8641206.1"/>
    <property type="molecule type" value="Genomic_DNA"/>
</dbReference>
<dbReference type="GO" id="GO:0000774">
    <property type="term" value="F:adenyl-nucleotide exchange factor activity"/>
    <property type="evidence" value="ECO:0007669"/>
    <property type="project" value="InterPro"/>
</dbReference>
<feature type="non-terminal residue" evidence="6">
    <location>
        <position position="139"/>
    </location>
</feature>
<organism evidence="6 7">
    <name type="scientific">Ambispora leptoticha</name>
    <dbReference type="NCBI Taxonomy" id="144679"/>
    <lineage>
        <taxon>Eukaryota</taxon>
        <taxon>Fungi</taxon>
        <taxon>Fungi incertae sedis</taxon>
        <taxon>Mucoromycota</taxon>
        <taxon>Glomeromycotina</taxon>
        <taxon>Glomeromycetes</taxon>
        <taxon>Archaeosporales</taxon>
        <taxon>Ambisporaceae</taxon>
        <taxon>Ambispora</taxon>
    </lineage>
</organism>
<evidence type="ECO:0000256" key="3">
    <source>
        <dbReference type="ARBA" id="ARBA00014521"/>
    </source>
</evidence>
<keyword evidence="4" id="KW-0143">Chaperone</keyword>
<dbReference type="GO" id="GO:0001405">
    <property type="term" value="C:PAM complex, Tim23 associated import motor"/>
    <property type="evidence" value="ECO:0007669"/>
    <property type="project" value="TreeGrafter"/>
</dbReference>
<proteinExistence type="inferred from homology"/>
<dbReference type="GO" id="GO:0006457">
    <property type="term" value="P:protein folding"/>
    <property type="evidence" value="ECO:0007669"/>
    <property type="project" value="InterPro"/>
</dbReference>
<sequence>NNYLRVLADQENLRQRTRREIEHTAQFAIQKFARDLLNTADILNLALNSVPKEALENAEKENPHLHNLYTGVKMTEQDLLKTLKNYGVEQINPLGEKFDPNVHEAMFQSPVEGKEEGTIFTVQKIGYKLNGRVIRSPQG</sequence>
<keyword evidence="7" id="KW-1185">Reference proteome</keyword>
<dbReference type="InterPro" id="IPR009012">
    <property type="entry name" value="GrpE_head"/>
</dbReference>
<name>A0A9N9DN29_9GLOM</name>
<evidence type="ECO:0000256" key="1">
    <source>
        <dbReference type="ARBA" id="ARBA00004305"/>
    </source>
</evidence>
<dbReference type="Gene3D" id="2.30.22.10">
    <property type="entry name" value="Head domain of nucleotide exchange factor GrpE"/>
    <property type="match status" value="1"/>
</dbReference>
<reference evidence="6" key="1">
    <citation type="submission" date="2021-06" db="EMBL/GenBank/DDBJ databases">
        <authorList>
            <person name="Kallberg Y."/>
            <person name="Tangrot J."/>
            <person name="Rosling A."/>
        </authorList>
    </citation>
    <scope>NUCLEOTIDE SEQUENCE</scope>
    <source>
        <strain evidence="6">FL130A</strain>
    </source>
</reference>
<dbReference type="CDD" id="cd00446">
    <property type="entry name" value="GrpE"/>
    <property type="match status" value="1"/>
</dbReference>
<dbReference type="FunFam" id="2.30.22.10:FF:000002">
    <property type="entry name" value="GrpE protein homolog"/>
    <property type="match status" value="1"/>
</dbReference>
<dbReference type="OrthoDB" id="201635at2759"/>